<evidence type="ECO:0000313" key="2">
    <source>
        <dbReference type="EMBL" id="MCJ8010779.1"/>
    </source>
</evidence>
<evidence type="ECO:0000259" key="1">
    <source>
        <dbReference type="Pfam" id="PF07833"/>
    </source>
</evidence>
<dbReference type="InterPro" id="IPR036582">
    <property type="entry name" value="Mao_N_sf"/>
</dbReference>
<comment type="caution">
    <text evidence="2">The sequence shown here is derived from an EMBL/GenBank/DDBJ whole genome shotgun (WGS) entry which is preliminary data.</text>
</comment>
<feature type="domain" description="Copper amine oxidase-like N-terminal" evidence="1">
    <location>
        <begin position="241"/>
        <end position="328"/>
    </location>
</feature>
<accession>A0A9X1WKX3</accession>
<dbReference type="AlphaFoldDB" id="A0A9X1WKX3"/>
<proteinExistence type="predicted"/>
<dbReference type="EMBL" id="JALIRP010000001">
    <property type="protein sequence ID" value="MCJ8010779.1"/>
    <property type="molecule type" value="Genomic_DNA"/>
</dbReference>
<sequence>MNKYIKRSGIIMTVIFLFFSLMNVCGQTVKADSPLTSTTFYQAYMDIDFVAEAHQSGLNQEIAKFLSSKESPLDQRAAVINAIYSNWNEWNDRNVTDEYSKAIYGKPAALLELKNLRGDELFVLGYLKALDHYMYPDPYWLGLAREALPDSMTVELIYSLVKSQESPEAVWCYMERLFDDDLNKDIRQEALDIIADYIYLYKHDQPCQDAVSELISNSIAMIINQPEALIYGQLKVVDPDNSTVAPYVKNGTTYVPLTFISKSFGATVYYDKKQEEVTIAHENLNYPYGKIVFGLTGTKTKFEVRNGRAFVPLRAIATQFRMQVYYHQGLIILSKGITLNPKLEYDQFLANKVREKIQPNK</sequence>
<keyword evidence="3" id="KW-1185">Reference proteome</keyword>
<gene>
    <name evidence="2" type="ORF">MUG84_03345</name>
</gene>
<dbReference type="InterPro" id="IPR012854">
    <property type="entry name" value="Cu_amine_oxidase-like_N"/>
</dbReference>
<organism evidence="2 3">
    <name type="scientific">Paenibacillus mangrovi</name>
    <dbReference type="NCBI Taxonomy" id="2931978"/>
    <lineage>
        <taxon>Bacteria</taxon>
        <taxon>Bacillati</taxon>
        <taxon>Bacillota</taxon>
        <taxon>Bacilli</taxon>
        <taxon>Bacillales</taxon>
        <taxon>Paenibacillaceae</taxon>
        <taxon>Paenibacillus</taxon>
    </lineage>
</organism>
<dbReference type="Pfam" id="PF07833">
    <property type="entry name" value="Cu_amine_oxidN1"/>
    <property type="match status" value="1"/>
</dbReference>
<protein>
    <submittedName>
        <fullName evidence="2">Copper amine oxidase N-terminal domain-containing protein</fullName>
    </submittedName>
</protein>
<dbReference type="RefSeq" id="WP_244719862.1">
    <property type="nucleotide sequence ID" value="NZ_JALIRP010000001.1"/>
</dbReference>
<dbReference type="SUPFAM" id="SSF55383">
    <property type="entry name" value="Copper amine oxidase, domain N"/>
    <property type="match status" value="1"/>
</dbReference>
<evidence type="ECO:0000313" key="3">
    <source>
        <dbReference type="Proteomes" id="UP001139347"/>
    </source>
</evidence>
<dbReference type="Proteomes" id="UP001139347">
    <property type="component" value="Unassembled WGS sequence"/>
</dbReference>
<name>A0A9X1WKX3_9BACL</name>
<reference evidence="2" key="1">
    <citation type="submission" date="2022-04" db="EMBL/GenBank/DDBJ databases">
        <title>Paenibacillus mangrovi sp. nov., a novel endophytic bacterium isolated from bark of Kandelia candel.</title>
        <authorList>
            <person name="Tuo L."/>
        </authorList>
    </citation>
    <scope>NUCLEOTIDE SEQUENCE</scope>
    <source>
        <strain evidence="2">KQZ6P-2</strain>
    </source>
</reference>
<dbReference type="Gene3D" id="3.30.457.10">
    <property type="entry name" value="Copper amine oxidase-like, N-terminal domain"/>
    <property type="match status" value="1"/>
</dbReference>